<gene>
    <name evidence="2" type="ORF">F3W84_08055</name>
</gene>
<protein>
    <submittedName>
        <fullName evidence="2">Uncharacterized protein</fullName>
    </submittedName>
</protein>
<dbReference type="RefSeq" id="WP_151092531.1">
    <property type="nucleotide sequence ID" value="NZ_JBLZNM010000001.1"/>
</dbReference>
<name>A0A5N1JXH0_9HYPH</name>
<evidence type="ECO:0000313" key="2">
    <source>
        <dbReference type="EMBL" id="KAA9368812.1"/>
    </source>
</evidence>
<comment type="caution">
    <text evidence="2">The sequence shown here is derived from an EMBL/GenBank/DDBJ whole genome shotgun (WGS) entry which is preliminary data.</text>
</comment>
<organism evidence="2 3">
    <name type="scientific">Ochrobactrum quorumnocens</name>
    <dbReference type="NCBI Taxonomy" id="271865"/>
    <lineage>
        <taxon>Bacteria</taxon>
        <taxon>Pseudomonadati</taxon>
        <taxon>Pseudomonadota</taxon>
        <taxon>Alphaproteobacteria</taxon>
        <taxon>Hyphomicrobiales</taxon>
        <taxon>Brucellaceae</taxon>
        <taxon>Brucella/Ochrobactrum group</taxon>
        <taxon>Ochrobactrum</taxon>
    </lineage>
</organism>
<feature type="signal peptide" evidence="1">
    <location>
        <begin position="1"/>
        <end position="24"/>
    </location>
</feature>
<accession>A0A5N1JXH0</accession>
<proteinExistence type="predicted"/>
<sequence length="72" mass="7414">MLKQFDTLIAGATLAAASAGAVFAADDKMAASLGKGKVIAVKTVSDDGKGADFSISFNGFQNTMNRVNELMN</sequence>
<dbReference type="EMBL" id="VYXQ01000006">
    <property type="protein sequence ID" value="KAA9368812.1"/>
    <property type="molecule type" value="Genomic_DNA"/>
</dbReference>
<keyword evidence="3" id="KW-1185">Reference proteome</keyword>
<keyword evidence="1" id="KW-0732">Signal</keyword>
<feature type="chain" id="PRO_5024366624" evidence="1">
    <location>
        <begin position="25"/>
        <end position="72"/>
    </location>
</feature>
<dbReference type="AlphaFoldDB" id="A0A5N1JXH0"/>
<evidence type="ECO:0000256" key="1">
    <source>
        <dbReference type="SAM" id="SignalP"/>
    </source>
</evidence>
<dbReference type="Proteomes" id="UP000327108">
    <property type="component" value="Unassembled WGS sequence"/>
</dbReference>
<reference evidence="2 3" key="1">
    <citation type="submission" date="2019-09" db="EMBL/GenBank/DDBJ databases">
        <title>Biological control of the noxious weed angled onion (Allium triquetrum) thwarted by endophytic bacteria in Victoria, Australia.</title>
        <authorList>
            <person name="Tehranchian P."/>
            <person name="Adair R.J."/>
            <person name="Van T.H."/>
            <person name="Morrison P.D."/>
            <person name="Williams H."/>
            <person name="Lawrie A.C."/>
        </authorList>
    </citation>
    <scope>NUCLEOTIDE SEQUENCE [LARGE SCALE GENOMIC DNA]</scope>
    <source>
        <strain evidence="2 3">RPTAtOch1</strain>
    </source>
</reference>
<evidence type="ECO:0000313" key="3">
    <source>
        <dbReference type="Proteomes" id="UP000327108"/>
    </source>
</evidence>